<feature type="compositionally biased region" description="Polar residues" evidence="2">
    <location>
        <begin position="1176"/>
        <end position="1185"/>
    </location>
</feature>
<dbReference type="OrthoDB" id="2928324at2759"/>
<feature type="compositionally biased region" description="Basic and acidic residues" evidence="2">
    <location>
        <begin position="723"/>
        <end position="732"/>
    </location>
</feature>
<reference evidence="3" key="1">
    <citation type="submission" date="2022-06" db="EMBL/GenBank/DDBJ databases">
        <title>Genome Sequence of Candolleomyces eurysporus.</title>
        <authorList>
            <person name="Buettner E."/>
        </authorList>
    </citation>
    <scope>NUCLEOTIDE SEQUENCE</scope>
    <source>
        <strain evidence="3">VTCC 930004</strain>
    </source>
</reference>
<dbReference type="InterPro" id="IPR041078">
    <property type="entry name" value="Plavaka"/>
</dbReference>
<dbReference type="Pfam" id="PF18759">
    <property type="entry name" value="Plavaka"/>
    <property type="match status" value="1"/>
</dbReference>
<dbReference type="EMBL" id="JANBPK010000704">
    <property type="protein sequence ID" value="KAJ2935164.1"/>
    <property type="molecule type" value="Genomic_DNA"/>
</dbReference>
<feature type="compositionally biased region" description="Acidic residues" evidence="2">
    <location>
        <begin position="1191"/>
        <end position="1246"/>
    </location>
</feature>
<feature type="region of interest" description="Disordered" evidence="2">
    <location>
        <begin position="633"/>
        <end position="768"/>
    </location>
</feature>
<feature type="compositionally biased region" description="Low complexity" evidence="2">
    <location>
        <begin position="75"/>
        <end position="87"/>
    </location>
</feature>
<evidence type="ECO:0000313" key="3">
    <source>
        <dbReference type="EMBL" id="KAJ2935164.1"/>
    </source>
</evidence>
<accession>A0A9W8JJC1</accession>
<name>A0A9W8JJC1_9AGAR</name>
<dbReference type="AlphaFoldDB" id="A0A9W8JJC1"/>
<feature type="compositionally biased region" description="Polar residues" evidence="2">
    <location>
        <begin position="65"/>
        <end position="74"/>
    </location>
</feature>
<feature type="region of interest" description="Disordered" evidence="2">
    <location>
        <begin position="33"/>
        <end position="89"/>
    </location>
</feature>
<feature type="non-terminal residue" evidence="3">
    <location>
        <position position="1"/>
    </location>
</feature>
<dbReference type="Proteomes" id="UP001140091">
    <property type="component" value="Unassembled WGS sequence"/>
</dbReference>
<keyword evidence="1" id="KW-0175">Coiled coil</keyword>
<organism evidence="3 4">
    <name type="scientific">Candolleomyces eurysporus</name>
    <dbReference type="NCBI Taxonomy" id="2828524"/>
    <lineage>
        <taxon>Eukaryota</taxon>
        <taxon>Fungi</taxon>
        <taxon>Dikarya</taxon>
        <taxon>Basidiomycota</taxon>
        <taxon>Agaricomycotina</taxon>
        <taxon>Agaricomycetes</taxon>
        <taxon>Agaricomycetidae</taxon>
        <taxon>Agaricales</taxon>
        <taxon>Agaricineae</taxon>
        <taxon>Psathyrellaceae</taxon>
        <taxon>Candolleomyces</taxon>
    </lineage>
</organism>
<keyword evidence="4" id="KW-1185">Reference proteome</keyword>
<protein>
    <submittedName>
        <fullName evidence="3">Uncharacterized protein</fullName>
    </submittedName>
</protein>
<comment type="caution">
    <text evidence="3">The sequence shown here is derived from an EMBL/GenBank/DDBJ whole genome shotgun (WGS) entry which is preliminary data.</text>
</comment>
<evidence type="ECO:0000313" key="4">
    <source>
        <dbReference type="Proteomes" id="UP001140091"/>
    </source>
</evidence>
<evidence type="ECO:0000256" key="1">
    <source>
        <dbReference type="SAM" id="Coils"/>
    </source>
</evidence>
<gene>
    <name evidence="3" type="ORF">H1R20_g1908</name>
</gene>
<proteinExistence type="predicted"/>
<feature type="compositionally biased region" description="Polar residues" evidence="2">
    <location>
        <begin position="748"/>
        <end position="759"/>
    </location>
</feature>
<evidence type="ECO:0000256" key="2">
    <source>
        <dbReference type="SAM" id="MobiDB-lite"/>
    </source>
</evidence>
<sequence>MTDLEHRFRSRIKVPALLSPVYQAKALLPPAPFTSPDAFDAQTSQRPEQEVVPEAPEYDPAHLNGQASHQLNGQPSLPSSTSPDDLPIAIRRTRRNVERFRINDRLPEPLRTNDDSFLLPAGNPFKRLQAFRSALPKPAHIEGPANIFNLRRRYYSTSLPTHDPEGWIDLDSLYDSTYHSNTPEESTHDATSVVPLRSLGPFPNLSSFELGEWYIDSGSQLSIVKLQKLVQLAQTPGFAEDIAKANWPQIFDALGNNQSLDNVENADDEEAWVDDDGWKTTPVHISVPIRGAVETRNVGTLYHRSIVSILQEKILNSSDMEHFHYDPFEVLWQPDPDTPAMRVHSELYNSDAFLQAHRELQDSPPPPGCTRPRVVAALMFWSDETLLTSFSDEKLWPLYMFFGNESKYRRCKPSSNLCHHVAYFDKLSPDFKDYITRKTGGRMPPKSFMSHCKNEMFHAQWEILLDDELLEAIRHGIVIMCQDGIERRFYIRIFTYSADYPEKVLIATIRSNGACPCPRCLVSAENLDQLENVSDFKRKAARDYEQLLQCAIPVFDGLVPDEEHGREILLILSSCAKWHALAKLRFHTDATLNLLDEATVEIGNSFRRFIDNVCSQVQTKELAIEVAKRVKREQKKAANKAKTAKEDKGTTGEPGPSTEPALSSPVLEAAGPTGPLPLQSETATRVIKANKSRSGRSGPSSASRRKIRSKSDPKVELQISGRSSERVKEANETQHSSTLAAMPDAAPSQASQTSEINQQDSRKGEFVASKTKPKFVPLNIRTPKFHFLGDYVATIRLYGTSDSFTSETGELMHRLPKRWYRLSSKRKFREEIARHERKAARIRAIRAQINASKETKKKEIEEQRRAARVADIHHYIGTNQNYPISLSSLSLLDDSEASGVEADPLGKTFLPDLREHLLPRIASALRVRHQEHGVQDAIPSLDPSYLAFKDSRIFSHKIMRVKYTTYDVRRNEDVVHVNSDVCNVMIPNPHYSDDPLANHPYLYARVLGIYHANVYYVGESVSGIRDYTPIRMEFLRVRWYSSSTNPTNPLGSTSASLPELDTVFFPPVTSPDATSFIDPSIVLRASHIIPRFHKGRAYKDGRGKSEIADDGMDWKEYYVNRFVDRDMFMRYQIGFGVGHRTEGQPPHGRRSPSQNQSEFVEPRSESLPPLPRPGQELTSTASPDNSRPEGLDIEEEPPESYDSDGEGSDSEGSDDEMSDSDSDADPEGESDEVDALDDDDVEMHGC</sequence>
<feature type="coiled-coil region" evidence="1">
    <location>
        <begin position="825"/>
        <end position="870"/>
    </location>
</feature>
<feature type="region of interest" description="Disordered" evidence="2">
    <location>
        <begin position="1139"/>
        <end position="1246"/>
    </location>
</feature>